<name>A0AAV7YWI0_9EUKA</name>
<dbReference type="Proteomes" id="UP001146793">
    <property type="component" value="Unassembled WGS sequence"/>
</dbReference>
<dbReference type="PANTHER" id="PTHR12914">
    <property type="entry name" value="PARTNER OF SLD5"/>
    <property type="match status" value="1"/>
</dbReference>
<accession>A0AAV7YWI0</accession>
<dbReference type="InterPro" id="IPR036224">
    <property type="entry name" value="GINS_bundle-like_dom_sf"/>
</dbReference>
<proteinExistence type="inferred from homology"/>
<dbReference type="Pfam" id="PF05916">
    <property type="entry name" value="Sld5"/>
    <property type="match status" value="1"/>
</dbReference>
<dbReference type="GO" id="GO:0000811">
    <property type="term" value="C:GINS complex"/>
    <property type="evidence" value="ECO:0007669"/>
    <property type="project" value="InterPro"/>
</dbReference>
<evidence type="ECO:0000256" key="2">
    <source>
        <dbReference type="ARBA" id="ARBA00006677"/>
    </source>
</evidence>
<gene>
    <name evidence="6" type="ORF">M0812_20162</name>
</gene>
<sequence>MNQIGLALLEELKKDPKNFPLYNSKLVGDLEKLIVSYQETINEIVQCQDTNEPEIASSLVFYHFSIQRNKRYLCLYHNERLNVLKAHYTANHSSLPESLDKNCSGYEREFFKNYHQLIQHTIGSLKINLIQNDLIPPNNVPPKRVLNLLTKYNELLKNK</sequence>
<evidence type="ECO:0000256" key="1">
    <source>
        <dbReference type="ARBA" id="ARBA00004123"/>
    </source>
</evidence>
<dbReference type="GO" id="GO:1902983">
    <property type="term" value="P:DNA strand elongation involved in mitotic DNA replication"/>
    <property type="evidence" value="ECO:0007669"/>
    <property type="project" value="TreeGrafter"/>
</dbReference>
<keyword evidence="4" id="KW-0539">Nucleus</keyword>
<organism evidence="6 7">
    <name type="scientific">Anaeramoeba flamelloides</name>
    <dbReference type="NCBI Taxonomy" id="1746091"/>
    <lineage>
        <taxon>Eukaryota</taxon>
        <taxon>Metamonada</taxon>
        <taxon>Anaeramoebidae</taxon>
        <taxon>Anaeramoeba</taxon>
    </lineage>
</organism>
<comment type="subcellular location">
    <subcellularLocation>
        <location evidence="1">Nucleus</location>
    </subcellularLocation>
</comment>
<dbReference type="InterPro" id="IPR005339">
    <property type="entry name" value="GINS_Psf1"/>
</dbReference>
<dbReference type="SUPFAM" id="SSF158573">
    <property type="entry name" value="GINS helical bundle-like"/>
    <property type="match status" value="1"/>
</dbReference>
<dbReference type="EMBL" id="JANTQA010000045">
    <property type="protein sequence ID" value="KAJ3434098.1"/>
    <property type="molecule type" value="Genomic_DNA"/>
</dbReference>
<dbReference type="CDD" id="cd11710">
    <property type="entry name" value="GINS_A_psf1"/>
    <property type="match status" value="1"/>
</dbReference>
<evidence type="ECO:0000256" key="4">
    <source>
        <dbReference type="ARBA" id="ARBA00023242"/>
    </source>
</evidence>
<evidence type="ECO:0000313" key="6">
    <source>
        <dbReference type="EMBL" id="KAJ3434098.1"/>
    </source>
</evidence>
<dbReference type="Gene3D" id="1.20.58.1030">
    <property type="match status" value="1"/>
</dbReference>
<evidence type="ECO:0000259" key="5">
    <source>
        <dbReference type="Pfam" id="PF05916"/>
    </source>
</evidence>
<dbReference type="InterPro" id="IPR021151">
    <property type="entry name" value="GINS_A"/>
</dbReference>
<evidence type="ECO:0000313" key="7">
    <source>
        <dbReference type="Proteomes" id="UP001146793"/>
    </source>
</evidence>
<comment type="similarity">
    <text evidence="2">Belongs to the GINS1/PSF1 family.</text>
</comment>
<protein>
    <submittedName>
        <fullName evidence="6">Partner of sld5</fullName>
    </submittedName>
</protein>
<dbReference type="AlphaFoldDB" id="A0AAV7YWI0"/>
<dbReference type="PANTHER" id="PTHR12914:SF2">
    <property type="entry name" value="DNA REPLICATION COMPLEX GINS PROTEIN PSF1"/>
    <property type="match status" value="1"/>
</dbReference>
<feature type="domain" description="GINS subunit" evidence="5">
    <location>
        <begin position="54"/>
        <end position="119"/>
    </location>
</feature>
<keyword evidence="3" id="KW-0235">DNA replication</keyword>
<reference evidence="6" key="1">
    <citation type="submission" date="2022-08" db="EMBL/GenBank/DDBJ databases">
        <title>Novel sulphate-reducing endosymbionts in the free-living metamonad Anaeramoeba.</title>
        <authorList>
            <person name="Jerlstrom-Hultqvist J."/>
            <person name="Cepicka I."/>
            <person name="Gallot-Lavallee L."/>
            <person name="Salas-Leiva D."/>
            <person name="Curtis B.A."/>
            <person name="Zahonova K."/>
            <person name="Pipaliya S."/>
            <person name="Dacks J."/>
            <person name="Roger A.J."/>
        </authorList>
    </citation>
    <scope>NUCLEOTIDE SEQUENCE</scope>
    <source>
        <strain evidence="6">Busselton2</strain>
    </source>
</reference>
<comment type="caution">
    <text evidence="6">The sequence shown here is derived from an EMBL/GenBank/DDBJ whole genome shotgun (WGS) entry which is preliminary data.</text>
</comment>
<evidence type="ECO:0000256" key="3">
    <source>
        <dbReference type="ARBA" id="ARBA00022705"/>
    </source>
</evidence>